<evidence type="ECO:0000313" key="2">
    <source>
        <dbReference type="Proteomes" id="UP001206206"/>
    </source>
</evidence>
<dbReference type="EMBL" id="JANFNH010000001">
    <property type="protein sequence ID" value="MCQ4040481.1"/>
    <property type="molecule type" value="Genomic_DNA"/>
</dbReference>
<protein>
    <submittedName>
        <fullName evidence="1">Uncharacterized protein</fullName>
    </submittedName>
</protein>
<comment type="caution">
    <text evidence="1">The sequence shown here is derived from an EMBL/GenBank/DDBJ whole genome shotgun (WGS) entry which is preliminary data.</text>
</comment>
<accession>A0ABT1P540</accession>
<sequence length="169" mass="18476">MQFSNEEPPSHEVRTVAWARRALGRRIAVLANEPMGLIGYAAGSLPDGSEETWEIHVRYPRAEVKTLRHPSSVRPGVTTVDLLIDAVASFSHVPDLVTEADVEEWLTAQATQPPVTVEDMPEAMRIDGTPYRGVQAERDDVTARLVQPEDGTAVVVVGESLGAVRLLWA</sequence>
<dbReference type="Proteomes" id="UP001206206">
    <property type="component" value="Unassembled WGS sequence"/>
</dbReference>
<proteinExistence type="predicted"/>
<gene>
    <name evidence="1" type="ORF">NON19_00220</name>
</gene>
<reference evidence="1 2" key="1">
    <citation type="submission" date="2022-06" db="EMBL/GenBank/DDBJ databases">
        <title>Draft genome sequence of type strain Streptomyces rubrisoli DSM 42083.</title>
        <authorList>
            <person name="Duangmal K."/>
            <person name="Klaysubun C."/>
        </authorList>
    </citation>
    <scope>NUCLEOTIDE SEQUENCE [LARGE SCALE GENOMIC DNA]</scope>
    <source>
        <strain evidence="1 2">DSM 42083</strain>
    </source>
</reference>
<keyword evidence="2" id="KW-1185">Reference proteome</keyword>
<organism evidence="1 2">
    <name type="scientific">Streptantibioticus rubrisoli</name>
    <dbReference type="NCBI Taxonomy" id="1387313"/>
    <lineage>
        <taxon>Bacteria</taxon>
        <taxon>Bacillati</taxon>
        <taxon>Actinomycetota</taxon>
        <taxon>Actinomycetes</taxon>
        <taxon>Kitasatosporales</taxon>
        <taxon>Streptomycetaceae</taxon>
        <taxon>Streptantibioticus</taxon>
    </lineage>
</organism>
<name>A0ABT1P540_9ACTN</name>
<dbReference type="RefSeq" id="WP_255924432.1">
    <property type="nucleotide sequence ID" value="NZ_JANFNH010000001.1"/>
</dbReference>
<evidence type="ECO:0000313" key="1">
    <source>
        <dbReference type="EMBL" id="MCQ4040481.1"/>
    </source>
</evidence>